<evidence type="ECO:0000259" key="2">
    <source>
        <dbReference type="Pfam" id="PF01551"/>
    </source>
</evidence>
<keyword evidence="1" id="KW-0732">Signal</keyword>
<dbReference type="PANTHER" id="PTHR21666:SF285">
    <property type="entry name" value="M23 FAMILY METALLOPEPTIDASE"/>
    <property type="match status" value="1"/>
</dbReference>
<evidence type="ECO:0000256" key="1">
    <source>
        <dbReference type="SAM" id="SignalP"/>
    </source>
</evidence>
<dbReference type="CDD" id="cd12797">
    <property type="entry name" value="M23_peptidase"/>
    <property type="match status" value="1"/>
</dbReference>
<dbReference type="InterPro" id="IPR040487">
    <property type="entry name" value="Peptidase_M23_N"/>
</dbReference>
<evidence type="ECO:0000313" key="5">
    <source>
        <dbReference type="Proteomes" id="UP000028252"/>
    </source>
</evidence>
<accession>A0A081G3V4</accession>
<dbReference type="SUPFAM" id="SSF51261">
    <property type="entry name" value="Duplicated hybrid motif"/>
    <property type="match status" value="1"/>
</dbReference>
<dbReference type="Pfam" id="PF01551">
    <property type="entry name" value="Peptidase_M23"/>
    <property type="match status" value="1"/>
</dbReference>
<dbReference type="InterPro" id="IPR011055">
    <property type="entry name" value="Dup_hybrid_motif"/>
</dbReference>
<feature type="domain" description="Peptidase family M23 N-terminal" evidence="3">
    <location>
        <begin position="26"/>
        <end position="95"/>
    </location>
</feature>
<feature type="domain" description="M23ase beta-sheet core" evidence="2">
    <location>
        <begin position="169"/>
        <end position="263"/>
    </location>
</feature>
<dbReference type="OrthoDB" id="9805070at2"/>
<dbReference type="InterPro" id="IPR050570">
    <property type="entry name" value="Cell_wall_metabolism_enzyme"/>
</dbReference>
<dbReference type="AlphaFoldDB" id="A0A081G3V4"/>
<dbReference type="GO" id="GO:0004222">
    <property type="term" value="F:metalloendopeptidase activity"/>
    <property type="evidence" value="ECO:0007669"/>
    <property type="project" value="TreeGrafter"/>
</dbReference>
<dbReference type="Proteomes" id="UP000028252">
    <property type="component" value="Unassembled WGS sequence"/>
</dbReference>
<evidence type="ECO:0000259" key="3">
    <source>
        <dbReference type="Pfam" id="PF18421"/>
    </source>
</evidence>
<organism evidence="4 5">
    <name type="scientific">Marinobacterium lacunae</name>
    <dbReference type="NCBI Taxonomy" id="1232683"/>
    <lineage>
        <taxon>Bacteria</taxon>
        <taxon>Pseudomonadati</taxon>
        <taxon>Pseudomonadota</taxon>
        <taxon>Gammaproteobacteria</taxon>
        <taxon>Oceanospirillales</taxon>
        <taxon>Oceanospirillaceae</taxon>
        <taxon>Marinobacterium</taxon>
    </lineage>
</organism>
<dbReference type="RefSeq" id="WP_036182933.1">
    <property type="nucleotide sequence ID" value="NZ_JMQN01000011.1"/>
</dbReference>
<gene>
    <name evidence="4" type="ORF">ADIMK_0416</name>
</gene>
<feature type="chain" id="PRO_5001757519" evidence="1">
    <location>
        <begin position="20"/>
        <end position="270"/>
    </location>
</feature>
<protein>
    <submittedName>
        <fullName evidence="4">Membrane protein related to metalloendopeptidase</fullName>
    </submittedName>
</protein>
<dbReference type="eggNOG" id="COG0739">
    <property type="taxonomic scope" value="Bacteria"/>
</dbReference>
<dbReference type="Gene3D" id="2.70.70.10">
    <property type="entry name" value="Glucose Permease (Domain IIA)"/>
    <property type="match status" value="1"/>
</dbReference>
<sequence>MSLRRWLLTALMIPTTALALPEEARVPGGVAIVPLDGLESATPPVVNYGKNRVMVVPGSDANWVAVVGIPLDAKADEAQQLTLEQGGYSFRINDKAYESQHLTVANKRYVEPDPEDIKRWRKESAEMGAAFRSWSEPEHAITEFKLPAEGPFSSPFGLRRFFNEQPRKPHSGLDIAAPTGAAITAPAPGKVVAVGNYFFNGNTVIVDHGYGLTTMYCHMSHIDVKLGDTLKTGDSIGQVGATGRVTGPHLHWSVSLNNTRVDPLLFIDGK</sequence>
<dbReference type="Gene3D" id="2.60.40.1590">
    <property type="entry name" value="Peptidoglycan hydrolase domains"/>
    <property type="match status" value="1"/>
</dbReference>
<keyword evidence="5" id="KW-1185">Reference proteome</keyword>
<dbReference type="PATRIC" id="fig|1232683.4.peg.410"/>
<dbReference type="FunFam" id="2.70.70.10:FF:000019">
    <property type="entry name" value="M23 family peptidase"/>
    <property type="match status" value="1"/>
</dbReference>
<proteinExistence type="predicted"/>
<reference evidence="4 5" key="1">
    <citation type="submission" date="2014-04" db="EMBL/GenBank/DDBJ databases">
        <title>Marinobacterium kochiensis sp. nov., isolated from sediment sample collected from Kochi backwaters in Kerala, India.</title>
        <authorList>
            <person name="Singh A."/>
            <person name="Pinnaka A.K."/>
        </authorList>
    </citation>
    <scope>NUCLEOTIDE SEQUENCE [LARGE SCALE GENOMIC DNA]</scope>
    <source>
        <strain evidence="4 5">AK27</strain>
    </source>
</reference>
<dbReference type="PANTHER" id="PTHR21666">
    <property type="entry name" value="PEPTIDASE-RELATED"/>
    <property type="match status" value="1"/>
</dbReference>
<dbReference type="Pfam" id="PF18421">
    <property type="entry name" value="Peptidase_M23_N"/>
    <property type="match status" value="1"/>
</dbReference>
<dbReference type="InterPro" id="IPR016047">
    <property type="entry name" value="M23ase_b-sheet_dom"/>
</dbReference>
<name>A0A081G3V4_9GAMM</name>
<dbReference type="EMBL" id="JMQN01000011">
    <property type="protein sequence ID" value="KEA65459.1"/>
    <property type="molecule type" value="Genomic_DNA"/>
</dbReference>
<dbReference type="STRING" id="1232683.ADIMK_0416"/>
<feature type="signal peptide" evidence="1">
    <location>
        <begin position="1"/>
        <end position="19"/>
    </location>
</feature>
<comment type="caution">
    <text evidence="4">The sequence shown here is derived from an EMBL/GenBank/DDBJ whole genome shotgun (WGS) entry which is preliminary data.</text>
</comment>
<evidence type="ECO:0000313" key="4">
    <source>
        <dbReference type="EMBL" id="KEA65459.1"/>
    </source>
</evidence>